<evidence type="ECO:0000256" key="2">
    <source>
        <dbReference type="SAM" id="MobiDB-lite"/>
    </source>
</evidence>
<dbReference type="GO" id="GO:0006508">
    <property type="term" value="P:proteolysis"/>
    <property type="evidence" value="ECO:0007669"/>
    <property type="project" value="UniProtKB-KW"/>
</dbReference>
<protein>
    <submittedName>
        <fullName evidence="4">Clan AA aspartic protease</fullName>
    </submittedName>
</protein>
<dbReference type="EMBL" id="JAFREP010000005">
    <property type="protein sequence ID" value="MBO1318202.1"/>
    <property type="molecule type" value="Genomic_DNA"/>
</dbReference>
<dbReference type="Pfam" id="PF13650">
    <property type="entry name" value="Asp_protease_2"/>
    <property type="match status" value="1"/>
</dbReference>
<evidence type="ECO:0000313" key="4">
    <source>
        <dbReference type="EMBL" id="MBO1318202.1"/>
    </source>
</evidence>
<dbReference type="Gene3D" id="2.40.70.10">
    <property type="entry name" value="Acid Proteases"/>
    <property type="match status" value="1"/>
</dbReference>
<proteinExistence type="predicted"/>
<feature type="region of interest" description="Disordered" evidence="2">
    <location>
        <begin position="82"/>
        <end position="111"/>
    </location>
</feature>
<comment type="caution">
    <text evidence="4">The sequence shown here is derived from an EMBL/GenBank/DDBJ whole genome shotgun (WGS) entry which is preliminary data.</text>
</comment>
<dbReference type="InterPro" id="IPR001969">
    <property type="entry name" value="Aspartic_peptidase_AS"/>
</dbReference>
<feature type="compositionally biased region" description="Basic and acidic residues" evidence="2">
    <location>
        <begin position="82"/>
        <end position="96"/>
    </location>
</feature>
<organism evidence="4 5">
    <name type="scientific">Acanthopleuribacter pedis</name>
    <dbReference type="NCBI Taxonomy" id="442870"/>
    <lineage>
        <taxon>Bacteria</taxon>
        <taxon>Pseudomonadati</taxon>
        <taxon>Acidobacteriota</taxon>
        <taxon>Holophagae</taxon>
        <taxon>Acanthopleuribacterales</taxon>
        <taxon>Acanthopleuribacteraceae</taxon>
        <taxon>Acanthopleuribacter</taxon>
    </lineage>
</organism>
<dbReference type="GO" id="GO:0004190">
    <property type="term" value="F:aspartic-type endopeptidase activity"/>
    <property type="evidence" value="ECO:0007669"/>
    <property type="project" value="InterPro"/>
</dbReference>
<dbReference type="InterPro" id="IPR021109">
    <property type="entry name" value="Peptidase_aspartic_dom_sf"/>
</dbReference>
<gene>
    <name evidence="4" type="ORF">J3U88_07035</name>
</gene>
<evidence type="ECO:0000259" key="3">
    <source>
        <dbReference type="PROSITE" id="PS50175"/>
    </source>
</evidence>
<dbReference type="Proteomes" id="UP000664417">
    <property type="component" value="Unassembled WGS sequence"/>
</dbReference>
<feature type="compositionally biased region" description="Polar residues" evidence="2">
    <location>
        <begin position="99"/>
        <end position="111"/>
    </location>
</feature>
<name>A0A8J7Q0L2_9BACT</name>
<dbReference type="SUPFAM" id="SSF50630">
    <property type="entry name" value="Acid proteases"/>
    <property type="match status" value="1"/>
</dbReference>
<keyword evidence="5" id="KW-1185">Reference proteome</keyword>
<feature type="domain" description="Peptidase A2" evidence="3">
    <location>
        <begin position="140"/>
        <end position="223"/>
    </location>
</feature>
<dbReference type="InterPro" id="IPR001995">
    <property type="entry name" value="Peptidase_A2_cat"/>
</dbReference>
<sequence>MQWLLLCFLTLLGAGEVLVLKNGKKMLAERVERNGGTVSITHKGQTFALPENMVNWEASAKATEEWRERVETDQNARRKAAEAKRQAEEERYKLKDPTGLTNKNYQSSRPAATSGKITLEYRLEGNNIIVGLHLNKRGPFDIVLDTGASKTVIDPALLEQVGGSNTGQSIPMTGVAGKIVHAKMYKMNELSLAGARVSSMSVLGNRIHALTSGGIYGLLGQDFLNHFIVNINTATKVITLEPHNLHNNQGTEAFDPRQFGEQLETFFRELDQVGRDTLRYTDDLVRRDQAERRVMSQLRGKTTRLKQESSSLFSKIGRLDEEALSEEGRQSVQRLRTCQPGLSRIFRVLDSLNSSLAQSRKLEGDRGAVTEYKGELLNKARTVRESFNQYRDCL</sequence>
<evidence type="ECO:0000256" key="1">
    <source>
        <dbReference type="ARBA" id="ARBA00022801"/>
    </source>
</evidence>
<accession>A0A8J7Q0L2</accession>
<dbReference type="RefSeq" id="WP_207857849.1">
    <property type="nucleotide sequence ID" value="NZ_JAFREP010000005.1"/>
</dbReference>
<evidence type="ECO:0000313" key="5">
    <source>
        <dbReference type="Proteomes" id="UP000664417"/>
    </source>
</evidence>
<reference evidence="4" key="1">
    <citation type="submission" date="2021-03" db="EMBL/GenBank/DDBJ databases">
        <authorList>
            <person name="Wang G."/>
        </authorList>
    </citation>
    <scope>NUCLEOTIDE SEQUENCE</scope>
    <source>
        <strain evidence="4">KCTC 12899</strain>
    </source>
</reference>
<dbReference type="CDD" id="cd05483">
    <property type="entry name" value="retropepsin_like_bacteria"/>
    <property type="match status" value="1"/>
</dbReference>
<dbReference type="PROSITE" id="PS00141">
    <property type="entry name" value="ASP_PROTEASE"/>
    <property type="match status" value="1"/>
</dbReference>
<dbReference type="InterPro" id="IPR034122">
    <property type="entry name" value="Retropepsin-like_bacterial"/>
</dbReference>
<dbReference type="PROSITE" id="PS50175">
    <property type="entry name" value="ASP_PROT_RETROV"/>
    <property type="match status" value="1"/>
</dbReference>
<dbReference type="AlphaFoldDB" id="A0A8J7Q0L2"/>
<keyword evidence="1" id="KW-0378">Hydrolase</keyword>
<keyword evidence="4" id="KW-0645">Protease</keyword>